<evidence type="ECO:0000313" key="2">
    <source>
        <dbReference type="Proteomes" id="UP001268256"/>
    </source>
</evidence>
<comment type="caution">
    <text evidence="1">The sequence shown here is derived from an EMBL/GenBank/DDBJ whole genome shotgun (WGS) entry which is preliminary data.</text>
</comment>
<dbReference type="EMBL" id="JAVMIP010000004">
    <property type="protein sequence ID" value="MDS3860471.1"/>
    <property type="molecule type" value="Genomic_DNA"/>
</dbReference>
<gene>
    <name evidence="1" type="ORF">RIF25_06570</name>
</gene>
<sequence length="149" mass="17219">MPPKPIVTYSILNKKLFRKIILPFFWVAGSFYPIKCLGQNLSPGWAKLGGDYSTTQVYVLPIHQINRQSSVRFGVPARIFKPTSNNTFDGEQNRYKIFCSNNSMQSQSIIRISHIKLNKDNQQVGMSDNREISQSNSGYNREIYNWYCQ</sequence>
<dbReference type="RefSeq" id="WP_322877746.1">
    <property type="nucleotide sequence ID" value="NZ_JAVMIP010000004.1"/>
</dbReference>
<evidence type="ECO:0000313" key="1">
    <source>
        <dbReference type="EMBL" id="MDS3860471.1"/>
    </source>
</evidence>
<protein>
    <submittedName>
        <fullName evidence="1">Uncharacterized protein</fullName>
    </submittedName>
</protein>
<accession>A0AAE4JVW0</accession>
<dbReference type="Proteomes" id="UP001268256">
    <property type="component" value="Unassembled WGS sequence"/>
</dbReference>
<name>A0AAE4JVW0_9CYAN</name>
<keyword evidence="2" id="KW-1185">Reference proteome</keyword>
<proteinExistence type="predicted"/>
<reference evidence="2" key="1">
    <citation type="submission" date="2023-07" db="EMBL/GenBank/DDBJ databases">
        <authorList>
            <person name="Luz R."/>
            <person name="Cordeiro R."/>
            <person name="Fonseca A."/>
            <person name="Goncalves V."/>
        </authorList>
    </citation>
    <scope>NUCLEOTIDE SEQUENCE [LARGE SCALE GENOMIC DNA]</scope>
    <source>
        <strain evidence="2">BACA0444</strain>
    </source>
</reference>
<organism evidence="1 2">
    <name type="scientific">Pseudocalidococcus azoricus BACA0444</name>
    <dbReference type="NCBI Taxonomy" id="2918990"/>
    <lineage>
        <taxon>Bacteria</taxon>
        <taxon>Bacillati</taxon>
        <taxon>Cyanobacteriota</taxon>
        <taxon>Cyanophyceae</taxon>
        <taxon>Acaryochloridales</taxon>
        <taxon>Thermosynechococcaceae</taxon>
        <taxon>Pseudocalidococcus</taxon>
        <taxon>Pseudocalidococcus azoricus</taxon>
    </lineage>
</organism>
<dbReference type="AlphaFoldDB" id="A0AAE4JVW0"/>